<comment type="caution">
    <text evidence="2">The sequence shown here is derived from an EMBL/GenBank/DDBJ whole genome shotgun (WGS) entry which is preliminary data.</text>
</comment>
<sequence length="173" mass="19134">MLTFLLLMLLKFRNYTGFTLVELVVTIIILSILGAVAYTRFPSISGFTLPSYCHVAKSAVRRVQTQAMNDVASSSAYQIIVTPTELTWHNASLDLNDSPNCSGSFCSRLVAISEKDLQRGVRFSPQQFSFDTMGRFVSAARSSNNQALIELSSPREASKQIIVYREGYVDGCS</sequence>
<evidence type="ECO:0008006" key="4">
    <source>
        <dbReference type="Google" id="ProtNLM"/>
    </source>
</evidence>
<name>F9RME9_9VIBR</name>
<dbReference type="InterPro" id="IPR045584">
    <property type="entry name" value="Pilin-like"/>
</dbReference>
<keyword evidence="1" id="KW-0812">Transmembrane</keyword>
<dbReference type="InterPro" id="IPR012902">
    <property type="entry name" value="N_methyl_site"/>
</dbReference>
<dbReference type="Gene3D" id="3.30.700.10">
    <property type="entry name" value="Glycoprotein, Type 4 Pilin"/>
    <property type="match status" value="1"/>
</dbReference>
<evidence type="ECO:0000313" key="3">
    <source>
        <dbReference type="Proteomes" id="UP000004349"/>
    </source>
</evidence>
<dbReference type="eggNOG" id="ENOG5031P6U">
    <property type="taxonomic scope" value="Bacteria"/>
</dbReference>
<feature type="transmembrane region" description="Helical" evidence="1">
    <location>
        <begin position="15"/>
        <end position="38"/>
    </location>
</feature>
<keyword evidence="1" id="KW-1133">Transmembrane helix</keyword>
<dbReference type="NCBIfam" id="TIGR02532">
    <property type="entry name" value="IV_pilin_GFxxxE"/>
    <property type="match status" value="1"/>
</dbReference>
<dbReference type="SUPFAM" id="SSF54523">
    <property type="entry name" value="Pili subunits"/>
    <property type="match status" value="1"/>
</dbReference>
<reference evidence="2 3" key="1">
    <citation type="journal article" date="2012" name="Int. J. Syst. Evol. Microbiol.">
        <title>Vibrio caribbeanicus sp. nov., isolated from the marine sponge Scleritoderma cyanea.</title>
        <authorList>
            <person name="Hoffmann M."/>
            <person name="Monday S.R."/>
            <person name="Allard M.W."/>
            <person name="Strain E.A."/>
            <person name="Whittaker P."/>
            <person name="Naum M."/>
            <person name="McCarthy P.J."/>
            <person name="Lopez J.V."/>
            <person name="Fischer M."/>
            <person name="Brown E.W."/>
        </authorList>
    </citation>
    <scope>NUCLEOTIDE SEQUENCE [LARGE SCALE GENOMIC DNA]</scope>
    <source>
        <strain evidence="2 3">LMG 19158</strain>
    </source>
</reference>
<organism evidence="2 3">
    <name type="scientific">Vibrio scophthalmi LMG 19158</name>
    <dbReference type="NCBI Taxonomy" id="870967"/>
    <lineage>
        <taxon>Bacteria</taxon>
        <taxon>Pseudomonadati</taxon>
        <taxon>Pseudomonadota</taxon>
        <taxon>Gammaproteobacteria</taxon>
        <taxon>Vibrionales</taxon>
        <taxon>Vibrionaceae</taxon>
        <taxon>Vibrio</taxon>
    </lineage>
</organism>
<dbReference type="Proteomes" id="UP000004349">
    <property type="component" value="Unassembled WGS sequence"/>
</dbReference>
<gene>
    <name evidence="2" type="ORF">VIS19158_00020</name>
</gene>
<dbReference type="AlphaFoldDB" id="F9RME9"/>
<evidence type="ECO:0000313" key="2">
    <source>
        <dbReference type="EMBL" id="EGU38265.1"/>
    </source>
</evidence>
<protein>
    <recommendedName>
        <fullName evidence="4">MSHA pilin protein MshC</fullName>
    </recommendedName>
</protein>
<dbReference type="Pfam" id="PF07963">
    <property type="entry name" value="N_methyl"/>
    <property type="match status" value="1"/>
</dbReference>
<evidence type="ECO:0000256" key="1">
    <source>
        <dbReference type="SAM" id="Phobius"/>
    </source>
</evidence>
<accession>F9RME9</accession>
<dbReference type="EMBL" id="AFWE01000083">
    <property type="protein sequence ID" value="EGU38265.1"/>
    <property type="molecule type" value="Genomic_DNA"/>
</dbReference>
<keyword evidence="1" id="KW-0472">Membrane</keyword>
<proteinExistence type="predicted"/>
<dbReference type="PROSITE" id="PS00409">
    <property type="entry name" value="PROKAR_NTER_METHYL"/>
    <property type="match status" value="1"/>
</dbReference>